<evidence type="ECO:0000313" key="2">
    <source>
        <dbReference type="Proteomes" id="UP001172155"/>
    </source>
</evidence>
<reference evidence="1" key="1">
    <citation type="submission" date="2023-06" db="EMBL/GenBank/DDBJ databases">
        <title>Genome-scale phylogeny and comparative genomics of the fungal order Sordariales.</title>
        <authorList>
            <consortium name="Lawrence Berkeley National Laboratory"/>
            <person name="Hensen N."/>
            <person name="Bonometti L."/>
            <person name="Westerberg I."/>
            <person name="Brannstrom I.O."/>
            <person name="Guillou S."/>
            <person name="Cros-Aarteil S."/>
            <person name="Calhoun S."/>
            <person name="Haridas S."/>
            <person name="Kuo A."/>
            <person name="Mondo S."/>
            <person name="Pangilinan J."/>
            <person name="Riley R."/>
            <person name="LaButti K."/>
            <person name="Andreopoulos B."/>
            <person name="Lipzen A."/>
            <person name="Chen C."/>
            <person name="Yanf M."/>
            <person name="Daum C."/>
            <person name="Ng V."/>
            <person name="Clum A."/>
            <person name="Steindorff A."/>
            <person name="Ohm R."/>
            <person name="Martin F."/>
            <person name="Silar P."/>
            <person name="Natvig D."/>
            <person name="Lalanne C."/>
            <person name="Gautier V."/>
            <person name="Ament-velasquez S.L."/>
            <person name="Kruys A."/>
            <person name="Hutchinson M.I."/>
            <person name="Powell A.J."/>
            <person name="Barry K."/>
            <person name="Miller A.N."/>
            <person name="Grigoriev I.V."/>
            <person name="Debuchy R."/>
            <person name="Gladieux P."/>
            <person name="Thoren M.H."/>
            <person name="Johannesson H."/>
        </authorList>
    </citation>
    <scope>NUCLEOTIDE SEQUENCE</scope>
    <source>
        <strain evidence="1">SMH3187-1</strain>
    </source>
</reference>
<gene>
    <name evidence="1" type="ORF">B0T18DRAFT_413058</name>
</gene>
<dbReference type="Proteomes" id="UP001172155">
    <property type="component" value="Unassembled WGS sequence"/>
</dbReference>
<comment type="caution">
    <text evidence="1">The sequence shown here is derived from an EMBL/GenBank/DDBJ whole genome shotgun (WGS) entry which is preliminary data.</text>
</comment>
<proteinExistence type="predicted"/>
<dbReference type="EMBL" id="JAUKUD010000004">
    <property type="protein sequence ID" value="KAK0747073.1"/>
    <property type="molecule type" value="Genomic_DNA"/>
</dbReference>
<organism evidence="1 2">
    <name type="scientific">Schizothecium vesticola</name>
    <dbReference type="NCBI Taxonomy" id="314040"/>
    <lineage>
        <taxon>Eukaryota</taxon>
        <taxon>Fungi</taxon>
        <taxon>Dikarya</taxon>
        <taxon>Ascomycota</taxon>
        <taxon>Pezizomycotina</taxon>
        <taxon>Sordariomycetes</taxon>
        <taxon>Sordariomycetidae</taxon>
        <taxon>Sordariales</taxon>
        <taxon>Schizotheciaceae</taxon>
        <taxon>Schizothecium</taxon>
    </lineage>
</organism>
<evidence type="ECO:0000313" key="1">
    <source>
        <dbReference type="EMBL" id="KAK0747073.1"/>
    </source>
</evidence>
<sequence>MTFYPVPVVASGRLPTLLALVSSSTGKSCSLQLVRRGSIRSRWDSDECGWVQRGYQDLLPVSQRLWMVDCSSSSTYAGISNVPAGAPRNVVNARHPKTQEAGNGSSLFGFGLLWGKSVIWPLSMVYLYMPTSVIVG</sequence>
<keyword evidence="2" id="KW-1185">Reference proteome</keyword>
<dbReference type="AlphaFoldDB" id="A0AA40K5V0"/>
<name>A0AA40K5V0_9PEZI</name>
<accession>A0AA40K5V0</accession>
<protein>
    <submittedName>
        <fullName evidence="1">Uncharacterized protein</fullName>
    </submittedName>
</protein>